<keyword evidence="1 3" id="KW-0732">Signal</keyword>
<dbReference type="Pfam" id="PF03767">
    <property type="entry name" value="Acid_phosphat_B"/>
    <property type="match status" value="1"/>
</dbReference>
<dbReference type="EMBL" id="LNYX01000002">
    <property type="protein sequence ID" value="KTD66133.1"/>
    <property type="molecule type" value="Genomic_DNA"/>
</dbReference>
<dbReference type="InterPro" id="IPR005519">
    <property type="entry name" value="Acid_phosphat_B-like"/>
</dbReference>
<feature type="signal peptide" evidence="3">
    <location>
        <begin position="1"/>
        <end position="27"/>
    </location>
</feature>
<evidence type="ECO:0000313" key="4">
    <source>
        <dbReference type="EMBL" id="KTD66133.1"/>
    </source>
</evidence>
<sequence length="226" mass="25684">MRLSRFAINLILIISSSFLNVPSQVFAEPANLSLAKKNVQIYHDSGVYSQELTAAINQAHRYILQQVEANKQKHNRQKLAVVLDIDETSITNYNKMVKRDFVGNRQQIHEEIMAADSPAIRPMLELYQDAVKHGVKVFFVTGRDVSELEATKTNLIRAGYKDWSGLYLRPMDYHDASIIPFKTRTRALISKKGYTIIASIGDQYSDLIGGFAKKAFKLPNPFYFLP</sequence>
<keyword evidence="5" id="KW-1185">Reference proteome</keyword>
<accession>A0A0W0ZAH0</accession>
<evidence type="ECO:0000256" key="3">
    <source>
        <dbReference type="SAM" id="SignalP"/>
    </source>
</evidence>
<protein>
    <submittedName>
        <fullName evidence="4">Acid phosphatase, class B</fullName>
    </submittedName>
</protein>
<organism evidence="4 5">
    <name type="scientific">Legionella spiritensis</name>
    <dbReference type="NCBI Taxonomy" id="452"/>
    <lineage>
        <taxon>Bacteria</taxon>
        <taxon>Pseudomonadati</taxon>
        <taxon>Pseudomonadota</taxon>
        <taxon>Gammaproteobacteria</taxon>
        <taxon>Legionellales</taxon>
        <taxon>Legionellaceae</taxon>
        <taxon>Legionella</taxon>
    </lineage>
</organism>
<dbReference type="PANTHER" id="PTHR31284:SF10">
    <property type="entry name" value="ACID PHOSPHATASE-LIKE PROTEIN"/>
    <property type="match status" value="1"/>
</dbReference>
<dbReference type="PIRSF" id="PIRSF002674">
    <property type="entry name" value="VSP"/>
    <property type="match status" value="1"/>
</dbReference>
<dbReference type="Gene3D" id="3.40.50.1000">
    <property type="entry name" value="HAD superfamily/HAD-like"/>
    <property type="match status" value="1"/>
</dbReference>
<keyword evidence="2" id="KW-0325">Glycoprotein</keyword>
<gene>
    <name evidence="4" type="ORF">Lspi_0196</name>
</gene>
<name>A0A0W0ZAH0_LEGSP</name>
<dbReference type="InterPro" id="IPR014403">
    <property type="entry name" value="APS1/VSP"/>
</dbReference>
<dbReference type="OrthoDB" id="193314at2"/>
<evidence type="ECO:0000313" key="5">
    <source>
        <dbReference type="Proteomes" id="UP000054877"/>
    </source>
</evidence>
<dbReference type="SUPFAM" id="SSF56784">
    <property type="entry name" value="HAD-like"/>
    <property type="match status" value="1"/>
</dbReference>
<dbReference type="Proteomes" id="UP000054877">
    <property type="component" value="Unassembled WGS sequence"/>
</dbReference>
<feature type="chain" id="PRO_5006918466" evidence="3">
    <location>
        <begin position="28"/>
        <end position="226"/>
    </location>
</feature>
<dbReference type="RefSeq" id="WP_058482137.1">
    <property type="nucleotide sequence ID" value="NZ_CAAAII010000009.1"/>
</dbReference>
<evidence type="ECO:0000256" key="2">
    <source>
        <dbReference type="ARBA" id="ARBA00023180"/>
    </source>
</evidence>
<dbReference type="STRING" id="452.Lspi_0196"/>
<proteinExistence type="predicted"/>
<comment type="caution">
    <text evidence="4">The sequence shown here is derived from an EMBL/GenBank/DDBJ whole genome shotgun (WGS) entry which is preliminary data.</text>
</comment>
<evidence type="ECO:0000256" key="1">
    <source>
        <dbReference type="ARBA" id="ARBA00022729"/>
    </source>
</evidence>
<dbReference type="PANTHER" id="PTHR31284">
    <property type="entry name" value="ACID PHOSPHATASE-LIKE PROTEIN"/>
    <property type="match status" value="1"/>
</dbReference>
<dbReference type="InterPro" id="IPR023214">
    <property type="entry name" value="HAD_sf"/>
</dbReference>
<reference evidence="4 5" key="1">
    <citation type="submission" date="2015-11" db="EMBL/GenBank/DDBJ databases">
        <title>Genomic analysis of 38 Legionella species identifies large and diverse effector repertoires.</title>
        <authorList>
            <person name="Burstein D."/>
            <person name="Amaro F."/>
            <person name="Zusman T."/>
            <person name="Lifshitz Z."/>
            <person name="Cohen O."/>
            <person name="Gilbert J.A."/>
            <person name="Pupko T."/>
            <person name="Shuman H.A."/>
            <person name="Segal G."/>
        </authorList>
    </citation>
    <scope>NUCLEOTIDE SEQUENCE [LARGE SCALE GENOMIC DNA]</scope>
    <source>
        <strain evidence="4 5">Mt.St.Helens-9</strain>
    </source>
</reference>
<dbReference type="AlphaFoldDB" id="A0A0W0ZAH0"/>
<dbReference type="InterPro" id="IPR036412">
    <property type="entry name" value="HAD-like_sf"/>
</dbReference>
<dbReference type="PATRIC" id="fig|452.5.peg.214"/>